<reference evidence="3" key="1">
    <citation type="submission" date="2023-07" db="EMBL/GenBank/DDBJ databases">
        <title>Substrates and metabolic shifts associated with increased methane emissions in unrestored hypersaline salterns.</title>
        <authorList>
            <person name="Bueno De Mesquita C.P."/>
            <person name="Tringe S.G."/>
        </authorList>
    </citation>
    <scope>NUCLEOTIDE SEQUENCE [LARGE SCALE GENOMIC DNA]</scope>
    <source>
        <strain evidence="3">I4</strain>
    </source>
</reference>
<dbReference type="InterPro" id="IPR006026">
    <property type="entry name" value="Peptidase_Metallo"/>
</dbReference>
<dbReference type="InterPro" id="IPR025282">
    <property type="entry name" value="DUF4214"/>
</dbReference>
<dbReference type="SMART" id="SM00235">
    <property type="entry name" value="ZnMc"/>
    <property type="match status" value="1"/>
</dbReference>
<keyword evidence="3" id="KW-1185">Reference proteome</keyword>
<protein>
    <submittedName>
        <fullName evidence="2">DUF4214 domain-containing protein</fullName>
    </submittedName>
</protein>
<dbReference type="Pfam" id="PF13946">
    <property type="entry name" value="DUF4214"/>
    <property type="match status" value="1"/>
</dbReference>
<dbReference type="EMBL" id="JAVXUR010000001">
    <property type="protein sequence ID" value="MDT8878363.1"/>
    <property type="molecule type" value="Genomic_DNA"/>
</dbReference>
<evidence type="ECO:0000313" key="2">
    <source>
        <dbReference type="EMBL" id="MDT8878363.1"/>
    </source>
</evidence>
<feature type="domain" description="Peptidase metallopeptidase" evidence="1">
    <location>
        <begin position="28"/>
        <end position="185"/>
    </location>
</feature>
<accession>A0ABU3NCV8</accession>
<dbReference type="RefSeq" id="WP_315585340.1">
    <property type="nucleotide sequence ID" value="NZ_JAVXUR010000001.1"/>
</dbReference>
<dbReference type="Gene3D" id="3.40.390.10">
    <property type="entry name" value="Collagenase (Catalytic Domain)"/>
    <property type="match status" value="1"/>
</dbReference>
<dbReference type="InterPro" id="IPR024079">
    <property type="entry name" value="MetalloPept_cat_dom_sf"/>
</dbReference>
<dbReference type="InterPro" id="IPR038255">
    <property type="entry name" value="PBS_linker_sf"/>
</dbReference>
<organism evidence="2 3">
    <name type="scientific">Halomonas saccharevitans</name>
    <dbReference type="NCBI Taxonomy" id="416872"/>
    <lineage>
        <taxon>Bacteria</taxon>
        <taxon>Pseudomonadati</taxon>
        <taxon>Pseudomonadota</taxon>
        <taxon>Gammaproteobacteria</taxon>
        <taxon>Oceanospirillales</taxon>
        <taxon>Halomonadaceae</taxon>
        <taxon>Halomonas</taxon>
    </lineage>
</organism>
<proteinExistence type="predicted"/>
<dbReference type="SUPFAM" id="SSF55486">
    <property type="entry name" value="Metalloproteases ('zincins'), catalytic domain"/>
    <property type="match status" value="1"/>
</dbReference>
<evidence type="ECO:0000313" key="3">
    <source>
        <dbReference type="Proteomes" id="UP001255917"/>
    </source>
</evidence>
<gene>
    <name evidence="2" type="ORF">RSO68_02645</name>
</gene>
<name>A0ABU3NCV8_9GAMM</name>
<dbReference type="Proteomes" id="UP001255917">
    <property type="component" value="Unassembled WGS sequence"/>
</dbReference>
<dbReference type="Gene3D" id="1.10.3130.20">
    <property type="entry name" value="Phycobilisome linker domain"/>
    <property type="match status" value="1"/>
</dbReference>
<sequence>MGTGDIRIDALLQDGYGLAANKAEGTALEITFHFMESVEPVEGQSPLTEPIVGFRAMDNAIRSAARDVLSHVSDQIGVTFKEVGSDTPVMLRIAMYNGASQGEEGVAGITMYQGPAGLEPIILLNHSLYPPGDAYGDFRDTFLHELGHALGLKHPGAYWDWESGPYLPEELDHTGNTVMSYHYQEPGYVETLQEFDLLALHHLYGRVSGEAPAHNRMQIDNPDVWTFGSAASDIITMDPGPRGEYAKSVITSWGDDHLILDSQRMAGGDGIVFQGGHGTDHLVLNHARHQAHDLDMGGVPETFNLETMAETRFTTLHDVERVHFTDSSVAFDVDGSAGQAYRLYKATFDRLPDEEGLGYWIHQMDNGMTLTEVAGSFAGSGEYVERYGADVSNDEFLDALYLNVLDRTPDQGGFEFWTVQMDEAGSTRSQVLASFSESSENQDNVAGLIGQGIVYDEWVA</sequence>
<comment type="caution">
    <text evidence="2">The sequence shown here is derived from an EMBL/GenBank/DDBJ whole genome shotgun (WGS) entry which is preliminary data.</text>
</comment>
<evidence type="ECO:0000259" key="1">
    <source>
        <dbReference type="SMART" id="SM00235"/>
    </source>
</evidence>